<dbReference type="AlphaFoldDB" id="A0A4Z2G2M6"/>
<organism evidence="1 2">
    <name type="scientific">Liparis tanakae</name>
    <name type="common">Tanaka's snailfish</name>
    <dbReference type="NCBI Taxonomy" id="230148"/>
    <lineage>
        <taxon>Eukaryota</taxon>
        <taxon>Metazoa</taxon>
        <taxon>Chordata</taxon>
        <taxon>Craniata</taxon>
        <taxon>Vertebrata</taxon>
        <taxon>Euteleostomi</taxon>
        <taxon>Actinopterygii</taxon>
        <taxon>Neopterygii</taxon>
        <taxon>Teleostei</taxon>
        <taxon>Neoteleostei</taxon>
        <taxon>Acanthomorphata</taxon>
        <taxon>Eupercaria</taxon>
        <taxon>Perciformes</taxon>
        <taxon>Cottioidei</taxon>
        <taxon>Cottales</taxon>
        <taxon>Liparidae</taxon>
        <taxon>Liparis</taxon>
    </lineage>
</organism>
<evidence type="ECO:0000313" key="1">
    <source>
        <dbReference type="EMBL" id="TNN47410.1"/>
    </source>
</evidence>
<reference evidence="1 2" key="1">
    <citation type="submission" date="2019-03" db="EMBL/GenBank/DDBJ databases">
        <title>First draft genome of Liparis tanakae, snailfish: a comprehensive survey of snailfish specific genes.</title>
        <authorList>
            <person name="Kim W."/>
            <person name="Song I."/>
            <person name="Jeong J.-H."/>
            <person name="Kim D."/>
            <person name="Kim S."/>
            <person name="Ryu S."/>
            <person name="Song J.Y."/>
            <person name="Lee S.K."/>
        </authorList>
    </citation>
    <scope>NUCLEOTIDE SEQUENCE [LARGE SCALE GENOMIC DNA]</scope>
    <source>
        <tissue evidence="1">Muscle</tissue>
    </source>
</reference>
<evidence type="ECO:0000313" key="2">
    <source>
        <dbReference type="Proteomes" id="UP000314294"/>
    </source>
</evidence>
<accession>A0A4Z2G2M6</accession>
<protein>
    <submittedName>
        <fullName evidence="1">Uncharacterized protein</fullName>
    </submittedName>
</protein>
<name>A0A4Z2G2M6_9TELE</name>
<dbReference type="Proteomes" id="UP000314294">
    <property type="component" value="Unassembled WGS sequence"/>
</dbReference>
<proteinExistence type="predicted"/>
<gene>
    <name evidence="1" type="ORF">EYF80_042413</name>
</gene>
<keyword evidence="2" id="KW-1185">Reference proteome</keyword>
<sequence length="314" mass="34587">MNRSSHNKLGSASEITDEQTTLGTLVDERFEGGALVLQRLRVPAETLALRDVPSLHVQDLRRVELLHLRDLLLEVSDHLLHLVFVGGLALRVGLRLRGRVRRRRRLRPLGAAVRARAVRSAGRLAGGGGAFPGEGRFVFGAASFDGRLFASFPFRLGGGGGGSGGDGLRRWRRRRRTRIHRLRPGCSDLLELLLQLRDGELSAVEFPLQLLVVLPLAAELSFGGVHIPSHLLQLRFELRNGNFADLEVLLKFLATLPGDVELLFGGRRIASDLLEKLRHVGSAFFGLYLEGDRTGGEKLQRQARDASSRTTTGR</sequence>
<dbReference type="EMBL" id="SRLO01000744">
    <property type="protein sequence ID" value="TNN47410.1"/>
    <property type="molecule type" value="Genomic_DNA"/>
</dbReference>
<comment type="caution">
    <text evidence="1">The sequence shown here is derived from an EMBL/GenBank/DDBJ whole genome shotgun (WGS) entry which is preliminary data.</text>
</comment>